<gene>
    <name evidence="2" type="ORF">FDP22_22105</name>
</gene>
<dbReference type="AlphaFoldDB" id="A0A5B8FJ66"/>
<dbReference type="KEGG" id="ppru:FDP22_22105"/>
<accession>A0A5B8FJ66</accession>
<evidence type="ECO:0000313" key="3">
    <source>
        <dbReference type="Proteomes" id="UP000305888"/>
    </source>
</evidence>
<dbReference type="RefSeq" id="WP_138577052.1">
    <property type="nucleotide sequence ID" value="NZ_CP040821.1"/>
</dbReference>
<feature type="signal peptide" evidence="1">
    <location>
        <begin position="1"/>
        <end position="23"/>
    </location>
</feature>
<dbReference type="InterPro" id="IPR007410">
    <property type="entry name" value="LpqE-like"/>
</dbReference>
<feature type="chain" id="PRO_5023052615" evidence="1">
    <location>
        <begin position="24"/>
        <end position="153"/>
    </location>
</feature>
<keyword evidence="2" id="KW-0614">Plasmid</keyword>
<dbReference type="OrthoDB" id="9796962at2"/>
<evidence type="ECO:0000313" key="2">
    <source>
        <dbReference type="EMBL" id="QDL94571.1"/>
    </source>
</evidence>
<dbReference type="EMBL" id="CP040821">
    <property type="protein sequence ID" value="QDL94571.1"/>
    <property type="molecule type" value="Genomic_DNA"/>
</dbReference>
<keyword evidence="1" id="KW-0732">Signal</keyword>
<dbReference type="PANTHER" id="PTHR36302:SF1">
    <property type="entry name" value="COPPER CHAPERONE PCU(A)C"/>
    <property type="match status" value="1"/>
</dbReference>
<dbReference type="InterPro" id="IPR058248">
    <property type="entry name" value="Lxx211020-like"/>
</dbReference>
<dbReference type="Pfam" id="PF04314">
    <property type="entry name" value="PCuAC"/>
    <property type="match status" value="1"/>
</dbReference>
<dbReference type="PANTHER" id="PTHR36302">
    <property type="entry name" value="BLR7088 PROTEIN"/>
    <property type="match status" value="1"/>
</dbReference>
<dbReference type="Proteomes" id="UP000305888">
    <property type="component" value="Plasmid pD4M1C"/>
</dbReference>
<reference evidence="2 3" key="1">
    <citation type="submission" date="2019-06" db="EMBL/GenBank/DDBJ databases">
        <title>Genome sequence of Rhodobacteraceae bacterium D4M1.</title>
        <authorList>
            <person name="Cao J."/>
        </authorList>
    </citation>
    <scope>NUCLEOTIDE SEQUENCE [LARGE SCALE GENOMIC DNA]</scope>
    <source>
        <strain evidence="2 3">D4M1</strain>
        <plasmid evidence="3">pd4m1c</plasmid>
    </source>
</reference>
<protein>
    <submittedName>
        <fullName evidence="2">Copper chaperone PCu(A)C</fullName>
    </submittedName>
</protein>
<keyword evidence="3" id="KW-1185">Reference proteome</keyword>
<evidence type="ECO:0000256" key="1">
    <source>
        <dbReference type="SAM" id="SignalP"/>
    </source>
</evidence>
<proteinExistence type="predicted"/>
<organism evidence="2 3">
    <name type="scientific">Paroceanicella profunda</name>
    <dbReference type="NCBI Taxonomy" id="2579971"/>
    <lineage>
        <taxon>Bacteria</taxon>
        <taxon>Pseudomonadati</taxon>
        <taxon>Pseudomonadota</taxon>
        <taxon>Alphaproteobacteria</taxon>
        <taxon>Rhodobacterales</taxon>
        <taxon>Paracoccaceae</taxon>
        <taxon>Paroceanicella</taxon>
    </lineage>
</organism>
<dbReference type="SUPFAM" id="SSF110087">
    <property type="entry name" value="DR1885-like metal-binding protein"/>
    <property type="match status" value="1"/>
</dbReference>
<sequence length="153" mass="15076">MTRLPRLVLAAALSAALPGLALAGPVTASGAWVRATPPGAMAAGGFLTLHNPGPGDDRLVGARSPAAARVELHGMEMSGGVMRMHPLAEGLPLPAGATVALAPGGAHIMMMDLAAPVVVGAPVPVTLILDSGAEIAVQMQVVPPGAPKPAEAQ</sequence>
<dbReference type="InterPro" id="IPR036182">
    <property type="entry name" value="PCuAC_sf"/>
</dbReference>
<geneLocation type="plasmid" evidence="3">
    <name>pd4m1c</name>
</geneLocation>
<dbReference type="Gene3D" id="2.60.40.1890">
    <property type="entry name" value="PCu(A)C copper chaperone"/>
    <property type="match status" value="1"/>
</dbReference>
<name>A0A5B8FJ66_9RHOB</name>